<reference evidence="1 2" key="1">
    <citation type="submission" date="2022-12" db="EMBL/GenBank/DDBJ databases">
        <title>Chromosome-scale assembly of the Ensete ventricosum genome.</title>
        <authorList>
            <person name="Dussert Y."/>
            <person name="Stocks J."/>
            <person name="Wendawek A."/>
            <person name="Woldeyes F."/>
            <person name="Nichols R.A."/>
            <person name="Borrell J.S."/>
        </authorList>
    </citation>
    <scope>NUCLEOTIDE SEQUENCE [LARGE SCALE GENOMIC DNA]</scope>
    <source>
        <strain evidence="2">cv. Maze</strain>
        <tissue evidence="1">Seeds</tissue>
    </source>
</reference>
<keyword evidence="2" id="KW-1185">Reference proteome</keyword>
<sequence>MRLASRAPVRFQGSITASSMEPLSSRSSVADNMGGHRNPWRLRSGTIAFPALLIPKYVKFGERNTAVWQALFDMILAGLCAYFEREIFVKFYRAKSVALWLKTLKETFFAANHQNNGFCTADARTFLPLRT</sequence>
<dbReference type="AlphaFoldDB" id="A0AAV8RN09"/>
<gene>
    <name evidence="1" type="ORF">OPV22_011269</name>
</gene>
<accession>A0AAV8RN09</accession>
<protein>
    <submittedName>
        <fullName evidence="1">Uncharacterized protein</fullName>
    </submittedName>
</protein>
<organism evidence="1 2">
    <name type="scientific">Ensete ventricosum</name>
    <name type="common">Abyssinian banana</name>
    <name type="synonym">Musa ensete</name>
    <dbReference type="NCBI Taxonomy" id="4639"/>
    <lineage>
        <taxon>Eukaryota</taxon>
        <taxon>Viridiplantae</taxon>
        <taxon>Streptophyta</taxon>
        <taxon>Embryophyta</taxon>
        <taxon>Tracheophyta</taxon>
        <taxon>Spermatophyta</taxon>
        <taxon>Magnoliopsida</taxon>
        <taxon>Liliopsida</taxon>
        <taxon>Zingiberales</taxon>
        <taxon>Musaceae</taxon>
        <taxon>Ensete</taxon>
    </lineage>
</organism>
<evidence type="ECO:0000313" key="1">
    <source>
        <dbReference type="EMBL" id="KAJ8500717.1"/>
    </source>
</evidence>
<comment type="caution">
    <text evidence="1">The sequence shown here is derived from an EMBL/GenBank/DDBJ whole genome shotgun (WGS) entry which is preliminary data.</text>
</comment>
<dbReference type="Proteomes" id="UP001222027">
    <property type="component" value="Unassembled WGS sequence"/>
</dbReference>
<proteinExistence type="predicted"/>
<dbReference type="EMBL" id="JAQQAF010000003">
    <property type="protein sequence ID" value="KAJ8500717.1"/>
    <property type="molecule type" value="Genomic_DNA"/>
</dbReference>
<evidence type="ECO:0000313" key="2">
    <source>
        <dbReference type="Proteomes" id="UP001222027"/>
    </source>
</evidence>
<name>A0AAV8RN09_ENSVE</name>